<dbReference type="SUPFAM" id="SSF54001">
    <property type="entry name" value="Cysteine proteinases"/>
    <property type="match status" value="1"/>
</dbReference>
<reference evidence="3 4" key="1">
    <citation type="submission" date="2017-02" db="EMBL/GenBank/DDBJ databases">
        <title>Pseudoalteromonas ulvae TC14 Genome.</title>
        <authorList>
            <person name="Molmeret M."/>
        </authorList>
    </citation>
    <scope>NUCLEOTIDE SEQUENCE [LARGE SCALE GENOMIC DNA]</scope>
    <source>
        <strain evidence="3">TC14</strain>
    </source>
</reference>
<comment type="similarity">
    <text evidence="1 2">Belongs to the arylamine N-acetyltransferase family.</text>
</comment>
<dbReference type="Pfam" id="PF00797">
    <property type="entry name" value="Acetyltransf_2"/>
    <property type="match status" value="1"/>
</dbReference>
<dbReference type="InterPro" id="IPR053710">
    <property type="entry name" value="Arylamine_NAT_domain_sf"/>
</dbReference>
<evidence type="ECO:0008006" key="5">
    <source>
        <dbReference type="Google" id="ProtNLM"/>
    </source>
</evidence>
<dbReference type="AlphaFoldDB" id="A0A2C9ZZL9"/>
<dbReference type="PANTHER" id="PTHR11786">
    <property type="entry name" value="N-HYDROXYARYLAMINE O-ACETYLTRANSFERASE"/>
    <property type="match status" value="1"/>
</dbReference>
<evidence type="ECO:0000256" key="2">
    <source>
        <dbReference type="RuleBase" id="RU003452"/>
    </source>
</evidence>
<dbReference type="GO" id="GO:0016407">
    <property type="term" value="F:acetyltransferase activity"/>
    <property type="evidence" value="ECO:0007669"/>
    <property type="project" value="InterPro"/>
</dbReference>
<comment type="caution">
    <text evidence="3">The sequence shown here is derived from an EMBL/GenBank/DDBJ whole genome shotgun (WGS) entry which is preliminary data.</text>
</comment>
<dbReference type="PANTHER" id="PTHR11786:SF0">
    <property type="entry name" value="ARYLAMINE N-ACETYLTRANSFERASE 4-RELATED"/>
    <property type="match status" value="1"/>
</dbReference>
<gene>
    <name evidence="3" type="ORF">B1199_19105</name>
</gene>
<evidence type="ECO:0000313" key="4">
    <source>
        <dbReference type="Proteomes" id="UP000194841"/>
    </source>
</evidence>
<proteinExistence type="inferred from homology"/>
<sequence length="272" mass="31258">MPPYIKHYLALLNVKKTASDLDYISQLQQAHLMHFCFSSANVLLKKPLSLEPEALFERVITERTGGYCFEHNKIFYLTLKALGYQVRPILARVMLNGDPLNGLSHRLTLLTLAGQQYAIDVGFGVDCPRSLIELTDNHFISEQGFAYQLKKEPDNSDGFRLLQLNTAAEKTLYRFDLREVTEADCDIAHFYSHQHPDATFVNHLVIARIEVHQRHLIRNLHYSQINHQTGERHELPIESVAQLLSVCTSQLMLNIDQKAAEHLFEYLKMKIS</sequence>
<dbReference type="InterPro" id="IPR038765">
    <property type="entry name" value="Papain-like_cys_pep_sf"/>
</dbReference>
<dbReference type="Proteomes" id="UP000194841">
    <property type="component" value="Unassembled WGS sequence"/>
</dbReference>
<dbReference type="PRINTS" id="PR01543">
    <property type="entry name" value="ANATRNSFRASE"/>
</dbReference>
<organism evidence="3 4">
    <name type="scientific">Pseudoalteromonas ulvae</name>
    <dbReference type="NCBI Taxonomy" id="107327"/>
    <lineage>
        <taxon>Bacteria</taxon>
        <taxon>Pseudomonadati</taxon>
        <taxon>Pseudomonadota</taxon>
        <taxon>Gammaproteobacteria</taxon>
        <taxon>Alteromonadales</taxon>
        <taxon>Pseudoalteromonadaceae</taxon>
        <taxon>Pseudoalteromonas</taxon>
    </lineage>
</organism>
<accession>A0A2C9ZZL9</accession>
<dbReference type="OrthoDB" id="7181050at2"/>
<evidence type="ECO:0000313" key="3">
    <source>
        <dbReference type="EMBL" id="OUL56221.1"/>
    </source>
</evidence>
<dbReference type="RefSeq" id="WP_086745735.1">
    <property type="nucleotide sequence ID" value="NZ_MWPV01000007.1"/>
</dbReference>
<dbReference type="Gene3D" id="3.30.2140.20">
    <property type="match status" value="1"/>
</dbReference>
<keyword evidence="4" id="KW-1185">Reference proteome</keyword>
<name>A0A2C9ZZL9_PSEDV</name>
<protein>
    <recommendedName>
        <fullName evidence="5">Arylamine N-acetyltransferase</fullName>
    </recommendedName>
</protein>
<dbReference type="EMBL" id="MWPV01000007">
    <property type="protein sequence ID" value="OUL56221.1"/>
    <property type="molecule type" value="Genomic_DNA"/>
</dbReference>
<dbReference type="InterPro" id="IPR001447">
    <property type="entry name" value="Arylamine_N-AcTrfase"/>
</dbReference>
<evidence type="ECO:0000256" key="1">
    <source>
        <dbReference type="ARBA" id="ARBA00006547"/>
    </source>
</evidence>